<dbReference type="GO" id="GO:0009253">
    <property type="term" value="P:peptidoglycan catabolic process"/>
    <property type="evidence" value="ECO:0007669"/>
    <property type="project" value="InterPro"/>
</dbReference>
<dbReference type="CDD" id="cd06583">
    <property type="entry name" value="PGRP"/>
    <property type="match status" value="1"/>
</dbReference>
<evidence type="ECO:0000313" key="14">
    <source>
        <dbReference type="EMBL" id="SMQ60892.1"/>
    </source>
</evidence>
<dbReference type="OrthoDB" id="9794842at2"/>
<evidence type="ECO:0000256" key="1">
    <source>
        <dbReference type="ARBA" id="ARBA00001561"/>
    </source>
</evidence>
<evidence type="ECO:0000256" key="5">
    <source>
        <dbReference type="ARBA" id="ARBA00011901"/>
    </source>
</evidence>
<comment type="cofactor">
    <cofactor evidence="2">
        <name>Zn(2+)</name>
        <dbReference type="ChEBI" id="CHEBI:29105"/>
    </cofactor>
</comment>
<protein>
    <recommendedName>
        <fullName evidence="11">1,6-anhydro-N-acetylmuramyl-L-alanine amidase AmpD</fullName>
        <ecNumber evidence="5">3.5.1.28</ecNumber>
    </recommendedName>
    <alternativeName>
        <fullName evidence="12">N-acetylmuramoyl-L-alanine amidase</fullName>
    </alternativeName>
</protein>
<evidence type="ECO:0000256" key="11">
    <source>
        <dbReference type="ARBA" id="ARBA00039257"/>
    </source>
</evidence>
<dbReference type="PANTHER" id="PTHR30417:SF4">
    <property type="entry name" value="1,6-ANHYDRO-N-ACETYLMURAMYL-L-ALANINE AMIDASE AMPD"/>
    <property type="match status" value="1"/>
</dbReference>
<dbReference type="GO" id="GO:0046872">
    <property type="term" value="F:metal ion binding"/>
    <property type="evidence" value="ECO:0007669"/>
    <property type="project" value="UniProtKB-KW"/>
</dbReference>
<dbReference type="EMBL" id="FXWH01000001">
    <property type="protein sequence ID" value="SMQ60892.1"/>
    <property type="molecule type" value="Genomic_DNA"/>
</dbReference>
<name>A0A1Y6EJZ5_9GAMM</name>
<dbReference type="NCBIfam" id="NF008758">
    <property type="entry name" value="PRK11789.1"/>
    <property type="match status" value="1"/>
</dbReference>
<dbReference type="Pfam" id="PF01510">
    <property type="entry name" value="Amidase_2"/>
    <property type="match status" value="1"/>
</dbReference>
<keyword evidence="8" id="KW-0378">Hydrolase</keyword>
<evidence type="ECO:0000256" key="4">
    <source>
        <dbReference type="ARBA" id="ARBA00007553"/>
    </source>
</evidence>
<comment type="similarity">
    <text evidence="4">Belongs to the N-acetylmuramoyl-L-alanine amidase 2 family.</text>
</comment>
<dbReference type="SMART" id="SM00644">
    <property type="entry name" value="Ami_2"/>
    <property type="match status" value="1"/>
</dbReference>
<keyword evidence="15" id="KW-1185">Reference proteome</keyword>
<dbReference type="EC" id="3.5.1.28" evidence="5"/>
<dbReference type="Gene3D" id="3.40.80.10">
    <property type="entry name" value="Peptidoglycan recognition protein-like"/>
    <property type="match status" value="1"/>
</dbReference>
<evidence type="ECO:0000256" key="3">
    <source>
        <dbReference type="ARBA" id="ARBA00004496"/>
    </source>
</evidence>
<dbReference type="InterPro" id="IPR002502">
    <property type="entry name" value="Amidase_domain"/>
</dbReference>
<dbReference type="InterPro" id="IPR036505">
    <property type="entry name" value="Amidase/PGRP_sf"/>
</dbReference>
<gene>
    <name evidence="14" type="ORF">SAMN06297229_0485</name>
</gene>
<dbReference type="GO" id="GO:0005737">
    <property type="term" value="C:cytoplasm"/>
    <property type="evidence" value="ECO:0007669"/>
    <property type="project" value="UniProtKB-SubCell"/>
</dbReference>
<keyword evidence="6" id="KW-0963">Cytoplasm</keyword>
<evidence type="ECO:0000256" key="6">
    <source>
        <dbReference type="ARBA" id="ARBA00022490"/>
    </source>
</evidence>
<keyword evidence="9" id="KW-0862">Zinc</keyword>
<comment type="subcellular location">
    <subcellularLocation>
        <location evidence="3">Cytoplasm</location>
    </subcellularLocation>
</comment>
<evidence type="ECO:0000256" key="7">
    <source>
        <dbReference type="ARBA" id="ARBA00022723"/>
    </source>
</evidence>
<organism evidence="14 15">
    <name type="scientific">Pseudidiomarina planktonica</name>
    <dbReference type="NCBI Taxonomy" id="1323738"/>
    <lineage>
        <taxon>Bacteria</taxon>
        <taxon>Pseudomonadati</taxon>
        <taxon>Pseudomonadota</taxon>
        <taxon>Gammaproteobacteria</taxon>
        <taxon>Alteromonadales</taxon>
        <taxon>Idiomarinaceae</taxon>
        <taxon>Pseudidiomarina</taxon>
    </lineage>
</organism>
<evidence type="ECO:0000259" key="13">
    <source>
        <dbReference type="SMART" id="SM00644"/>
    </source>
</evidence>
<dbReference type="PANTHER" id="PTHR30417">
    <property type="entry name" value="N-ACETYLMURAMOYL-L-ALANINE AMIDASE AMID"/>
    <property type="match status" value="1"/>
</dbReference>
<dbReference type="GO" id="GO:0008745">
    <property type="term" value="F:N-acetylmuramoyl-L-alanine amidase activity"/>
    <property type="evidence" value="ECO:0007669"/>
    <property type="project" value="UniProtKB-EC"/>
</dbReference>
<dbReference type="GO" id="GO:0071555">
    <property type="term" value="P:cell wall organization"/>
    <property type="evidence" value="ECO:0007669"/>
    <property type="project" value="UniProtKB-KW"/>
</dbReference>
<keyword evidence="10" id="KW-0961">Cell wall biogenesis/degradation</keyword>
<sequence length="191" mass="21657">MSVRIRQHCLSEARFEPSPHADARPDEQDINLLVVHCISLPEGSFGQPYIHDLFMGQLDSSAHPDFAILEGLRVSAHVVIRRDGEVIQYVPFNQRAWHAGKSWYCGRRRCNDFSIGIELEGTDYQSYTEQQYQQLVHIAAALIHTYPALNRRRIVGHQHIAPGRKTDPGPGFDWHHFHTLLTAELAGSISA</sequence>
<evidence type="ECO:0000313" key="15">
    <source>
        <dbReference type="Proteomes" id="UP000194450"/>
    </source>
</evidence>
<feature type="domain" description="N-acetylmuramoyl-L-alanine amidase" evidence="13">
    <location>
        <begin position="18"/>
        <end position="169"/>
    </location>
</feature>
<dbReference type="RefSeq" id="WP_086433659.1">
    <property type="nucleotide sequence ID" value="NZ_FXWH01000001.1"/>
</dbReference>
<comment type="catalytic activity">
    <reaction evidence="1">
        <text>Hydrolyzes the link between N-acetylmuramoyl residues and L-amino acid residues in certain cell-wall glycopeptides.</text>
        <dbReference type="EC" id="3.5.1.28"/>
    </reaction>
</comment>
<evidence type="ECO:0000256" key="9">
    <source>
        <dbReference type="ARBA" id="ARBA00022833"/>
    </source>
</evidence>
<dbReference type="AlphaFoldDB" id="A0A1Y6EJZ5"/>
<dbReference type="SUPFAM" id="SSF55846">
    <property type="entry name" value="N-acetylmuramoyl-L-alanine amidase-like"/>
    <property type="match status" value="1"/>
</dbReference>
<evidence type="ECO:0000256" key="12">
    <source>
        <dbReference type="ARBA" id="ARBA00042615"/>
    </source>
</evidence>
<dbReference type="InterPro" id="IPR051206">
    <property type="entry name" value="NAMLAA_amidase_2"/>
</dbReference>
<proteinExistence type="inferred from homology"/>
<evidence type="ECO:0000256" key="8">
    <source>
        <dbReference type="ARBA" id="ARBA00022801"/>
    </source>
</evidence>
<keyword evidence="7" id="KW-0479">Metal-binding</keyword>
<dbReference type="Proteomes" id="UP000194450">
    <property type="component" value="Unassembled WGS sequence"/>
</dbReference>
<reference evidence="15" key="1">
    <citation type="submission" date="2017-04" db="EMBL/GenBank/DDBJ databases">
        <authorList>
            <person name="Varghese N."/>
            <person name="Submissions S."/>
        </authorList>
    </citation>
    <scope>NUCLEOTIDE SEQUENCE [LARGE SCALE GENOMIC DNA]</scope>
</reference>
<accession>A0A1Y6EJZ5</accession>
<evidence type="ECO:0000256" key="2">
    <source>
        <dbReference type="ARBA" id="ARBA00001947"/>
    </source>
</evidence>
<dbReference type="GO" id="GO:0009254">
    <property type="term" value="P:peptidoglycan turnover"/>
    <property type="evidence" value="ECO:0007669"/>
    <property type="project" value="TreeGrafter"/>
</dbReference>
<evidence type="ECO:0000256" key="10">
    <source>
        <dbReference type="ARBA" id="ARBA00023316"/>
    </source>
</evidence>